<dbReference type="EMBL" id="JAAIUW010000011">
    <property type="protein sequence ID" value="KAF7809705.1"/>
    <property type="molecule type" value="Genomic_DNA"/>
</dbReference>
<dbReference type="InterPro" id="IPR005299">
    <property type="entry name" value="MeTrfase_7"/>
</dbReference>
<reference evidence="5" key="1">
    <citation type="submission" date="2020-09" db="EMBL/GenBank/DDBJ databases">
        <title>Genome-Enabled Discovery of Anthraquinone Biosynthesis in Senna tora.</title>
        <authorList>
            <person name="Kang S.-H."/>
            <person name="Pandey R.P."/>
            <person name="Lee C.-M."/>
            <person name="Sim J.-S."/>
            <person name="Jeong J.-T."/>
            <person name="Choi B.-S."/>
            <person name="Jung M."/>
            <person name="Ginzburg D."/>
            <person name="Zhao K."/>
            <person name="Won S.Y."/>
            <person name="Oh T.-J."/>
            <person name="Yu Y."/>
            <person name="Kim N.-H."/>
            <person name="Lee O.R."/>
            <person name="Lee T.-H."/>
            <person name="Bashyal P."/>
            <person name="Kim T.-S."/>
            <person name="Lee W.-H."/>
            <person name="Kawkins C."/>
            <person name="Kim C.-K."/>
            <person name="Kim J.S."/>
            <person name="Ahn B.O."/>
            <person name="Rhee S.Y."/>
            <person name="Sohng J.K."/>
        </authorList>
    </citation>
    <scope>NUCLEOTIDE SEQUENCE</scope>
    <source>
        <tissue evidence="5">Leaf</tissue>
    </source>
</reference>
<evidence type="ECO:0000256" key="3">
    <source>
        <dbReference type="ARBA" id="ARBA00022723"/>
    </source>
</evidence>
<dbReference type="Gene3D" id="3.40.50.150">
    <property type="entry name" value="Vaccinia Virus protein VP39"/>
    <property type="match status" value="1"/>
</dbReference>
<keyword evidence="2 5" id="KW-0808">Transferase</keyword>
<dbReference type="InterPro" id="IPR042086">
    <property type="entry name" value="MeTrfase_capping"/>
</dbReference>
<evidence type="ECO:0000256" key="2">
    <source>
        <dbReference type="ARBA" id="ARBA00022679"/>
    </source>
</evidence>
<dbReference type="AlphaFoldDB" id="A0A834W4T4"/>
<dbReference type="OrthoDB" id="1872732at2759"/>
<evidence type="ECO:0000256" key="1">
    <source>
        <dbReference type="ARBA" id="ARBA00022603"/>
    </source>
</evidence>
<dbReference type="InterPro" id="IPR029063">
    <property type="entry name" value="SAM-dependent_MTases_sf"/>
</dbReference>
<gene>
    <name evidence="5" type="ORF">G2W53_036448</name>
</gene>
<dbReference type="GO" id="GO:0032259">
    <property type="term" value="P:methylation"/>
    <property type="evidence" value="ECO:0007669"/>
    <property type="project" value="UniProtKB-KW"/>
</dbReference>
<dbReference type="Pfam" id="PF03492">
    <property type="entry name" value="Methyltransf_7"/>
    <property type="match status" value="1"/>
</dbReference>
<keyword evidence="6" id="KW-1185">Reference proteome</keyword>
<comment type="caution">
    <text evidence="5">The sequence shown here is derived from an EMBL/GenBank/DDBJ whole genome shotgun (WGS) entry which is preliminary data.</text>
</comment>
<evidence type="ECO:0000313" key="5">
    <source>
        <dbReference type="EMBL" id="KAF7809705.1"/>
    </source>
</evidence>
<dbReference type="Gene3D" id="1.10.1200.270">
    <property type="entry name" value="Methyltransferase, alpha-helical capping domain"/>
    <property type="match status" value="1"/>
</dbReference>
<proteinExistence type="predicted"/>
<accession>A0A834W4T4</accession>
<protein>
    <submittedName>
        <fullName evidence="5">Salicylate carboxymethyltransferase-like</fullName>
    </submittedName>
</protein>
<evidence type="ECO:0000313" key="6">
    <source>
        <dbReference type="Proteomes" id="UP000634136"/>
    </source>
</evidence>
<organism evidence="5 6">
    <name type="scientific">Senna tora</name>
    <dbReference type="NCBI Taxonomy" id="362788"/>
    <lineage>
        <taxon>Eukaryota</taxon>
        <taxon>Viridiplantae</taxon>
        <taxon>Streptophyta</taxon>
        <taxon>Embryophyta</taxon>
        <taxon>Tracheophyta</taxon>
        <taxon>Spermatophyta</taxon>
        <taxon>Magnoliopsida</taxon>
        <taxon>eudicotyledons</taxon>
        <taxon>Gunneridae</taxon>
        <taxon>Pentapetalae</taxon>
        <taxon>rosids</taxon>
        <taxon>fabids</taxon>
        <taxon>Fabales</taxon>
        <taxon>Fabaceae</taxon>
        <taxon>Caesalpinioideae</taxon>
        <taxon>Cassia clade</taxon>
        <taxon>Senna</taxon>
    </lineage>
</organism>
<keyword evidence="3" id="KW-0479">Metal-binding</keyword>
<keyword evidence="1 5" id="KW-0489">Methyltransferase</keyword>
<dbReference type="Proteomes" id="UP000634136">
    <property type="component" value="Unassembled WGS sequence"/>
</dbReference>
<dbReference type="PANTHER" id="PTHR31009">
    <property type="entry name" value="S-ADENOSYL-L-METHIONINE:CARBOXYL METHYLTRANSFERASE FAMILY PROTEIN"/>
    <property type="match status" value="1"/>
</dbReference>
<dbReference type="GO" id="GO:0046872">
    <property type="term" value="F:metal ion binding"/>
    <property type="evidence" value="ECO:0007669"/>
    <property type="project" value="UniProtKB-KW"/>
</dbReference>
<evidence type="ECO:0000256" key="4">
    <source>
        <dbReference type="ARBA" id="ARBA00022842"/>
    </source>
</evidence>
<sequence>MEVAQVLHMNGGMGESSYANNSLLQQKVLCMTKWVREEAISKLYRDVPRGSLAIADLGCSSGPNTFFVVSEVIKHVERLCLELKIESPQYTIFLNDLPGNDFNNIFKSLESFKHKLNHEIIGGTAPTCFFAGVPGSFYGRLFPHKSLHFVHSSYSLHWLSQVPEGVENNKGNIYMGSTSPPNVFKAYFHQFQRDFSMFLKCRAEEVVEGGYMVLTFLGRKNEDPSSKDGSYIWQLMATALNHMVSEGIIKEEEVDSFNIPYYSASPSEVRREIVKEGSFSINRINVSEVNWDASNEWKPMESEYSESEILVSGDGGYNVAKCMRAVAEPLLLSHFGEDMIEQVFKRYQQILTDRMSKEKTQFVNITVSMTRRSA</sequence>
<keyword evidence="4" id="KW-0460">Magnesium</keyword>
<name>A0A834W4T4_9FABA</name>
<dbReference type="GO" id="GO:0008168">
    <property type="term" value="F:methyltransferase activity"/>
    <property type="evidence" value="ECO:0007669"/>
    <property type="project" value="UniProtKB-KW"/>
</dbReference>
<dbReference type="SUPFAM" id="SSF53335">
    <property type="entry name" value="S-adenosyl-L-methionine-dependent methyltransferases"/>
    <property type="match status" value="1"/>
</dbReference>